<keyword evidence="1" id="KW-1133">Transmembrane helix</keyword>
<accession>A0A1I7X4G6</accession>
<evidence type="ECO:0000313" key="3">
    <source>
        <dbReference type="WBParaSite" id="Hba_12436"/>
    </source>
</evidence>
<name>A0A1I7X4G6_HETBA</name>
<proteinExistence type="predicted"/>
<keyword evidence="1" id="KW-0812">Transmembrane</keyword>
<organism evidence="2 3">
    <name type="scientific">Heterorhabditis bacteriophora</name>
    <name type="common">Entomopathogenic nematode worm</name>
    <dbReference type="NCBI Taxonomy" id="37862"/>
    <lineage>
        <taxon>Eukaryota</taxon>
        <taxon>Metazoa</taxon>
        <taxon>Ecdysozoa</taxon>
        <taxon>Nematoda</taxon>
        <taxon>Chromadorea</taxon>
        <taxon>Rhabditida</taxon>
        <taxon>Rhabditina</taxon>
        <taxon>Rhabditomorpha</taxon>
        <taxon>Strongyloidea</taxon>
        <taxon>Heterorhabditidae</taxon>
        <taxon>Heterorhabditis</taxon>
    </lineage>
</organism>
<dbReference type="Proteomes" id="UP000095283">
    <property type="component" value="Unplaced"/>
</dbReference>
<feature type="transmembrane region" description="Helical" evidence="1">
    <location>
        <begin position="32"/>
        <end position="56"/>
    </location>
</feature>
<protein>
    <submittedName>
        <fullName evidence="3">Ovule protein</fullName>
    </submittedName>
</protein>
<evidence type="ECO:0000256" key="1">
    <source>
        <dbReference type="SAM" id="Phobius"/>
    </source>
</evidence>
<dbReference type="AlphaFoldDB" id="A0A1I7X4G6"/>
<dbReference type="WBParaSite" id="Hba_12436">
    <property type="protein sequence ID" value="Hba_12436"/>
    <property type="gene ID" value="Hba_12436"/>
</dbReference>
<evidence type="ECO:0000313" key="2">
    <source>
        <dbReference type="Proteomes" id="UP000095283"/>
    </source>
</evidence>
<keyword evidence="2" id="KW-1185">Reference proteome</keyword>
<reference evidence="3" key="1">
    <citation type="submission" date="2016-11" db="UniProtKB">
        <authorList>
            <consortium name="WormBaseParasite"/>
        </authorList>
    </citation>
    <scope>IDENTIFICATION</scope>
</reference>
<keyword evidence="1" id="KW-0472">Membrane</keyword>
<sequence>MPRHVNWILTTMACWTDIQVLITSDSWTKQRLIVTGSGISILSFLWISTYCLVIFFEIKIWAFEKTFLQFMLPGVIHTKKILSISFSFKVILKS</sequence>